<feature type="transmembrane region" description="Helical" evidence="7">
    <location>
        <begin position="12"/>
        <end position="29"/>
    </location>
</feature>
<keyword evidence="7" id="KW-1133">Transmembrane helix</keyword>
<keyword evidence="3" id="KW-0597">Phosphoprotein</keyword>
<keyword evidence="7" id="KW-0472">Membrane</keyword>
<evidence type="ECO:0000256" key="3">
    <source>
        <dbReference type="ARBA" id="ARBA00022553"/>
    </source>
</evidence>
<dbReference type="Proteomes" id="UP000190961">
    <property type="component" value="Unassembled WGS sequence"/>
</dbReference>
<dbReference type="PRINTS" id="PR00344">
    <property type="entry name" value="BCTRLSENSOR"/>
</dbReference>
<dbReference type="InterPro" id="IPR003594">
    <property type="entry name" value="HATPase_dom"/>
</dbReference>
<organism evidence="9 10">
    <name type="scientific">Ohtaekwangia koreensis</name>
    <dbReference type="NCBI Taxonomy" id="688867"/>
    <lineage>
        <taxon>Bacteria</taxon>
        <taxon>Pseudomonadati</taxon>
        <taxon>Bacteroidota</taxon>
        <taxon>Cytophagia</taxon>
        <taxon>Cytophagales</taxon>
        <taxon>Fulvivirgaceae</taxon>
        <taxon>Ohtaekwangia</taxon>
    </lineage>
</organism>
<dbReference type="SUPFAM" id="SSF55874">
    <property type="entry name" value="ATPase domain of HSP90 chaperone/DNA topoisomerase II/histidine kinase"/>
    <property type="match status" value="1"/>
</dbReference>
<keyword evidence="10" id="KW-1185">Reference proteome</keyword>
<evidence type="ECO:0000256" key="4">
    <source>
        <dbReference type="ARBA" id="ARBA00022679"/>
    </source>
</evidence>
<dbReference type="EMBL" id="FUZU01000001">
    <property type="protein sequence ID" value="SKC57472.1"/>
    <property type="molecule type" value="Genomic_DNA"/>
</dbReference>
<accession>A0A1T5K102</accession>
<dbReference type="Pfam" id="PF02518">
    <property type="entry name" value="HATPase_c"/>
    <property type="match status" value="1"/>
</dbReference>
<keyword evidence="6" id="KW-0175">Coiled coil</keyword>
<dbReference type="OrthoDB" id="5522855at2"/>
<dbReference type="Gene3D" id="1.10.287.130">
    <property type="match status" value="1"/>
</dbReference>
<dbReference type="SUPFAM" id="SSF47384">
    <property type="entry name" value="Homodimeric domain of signal transducing histidine kinase"/>
    <property type="match status" value="1"/>
</dbReference>
<keyword evidence="4" id="KW-0808">Transferase</keyword>
<dbReference type="InterPro" id="IPR036890">
    <property type="entry name" value="HATPase_C_sf"/>
</dbReference>
<keyword evidence="7" id="KW-0812">Transmembrane</keyword>
<dbReference type="PANTHER" id="PTHR43304">
    <property type="entry name" value="PHYTOCHROME-LIKE PROTEIN CPH1"/>
    <property type="match status" value="1"/>
</dbReference>
<dbReference type="PROSITE" id="PS50109">
    <property type="entry name" value="HIS_KIN"/>
    <property type="match status" value="1"/>
</dbReference>
<dbReference type="PANTHER" id="PTHR43304:SF1">
    <property type="entry name" value="PAC DOMAIN-CONTAINING PROTEIN"/>
    <property type="match status" value="1"/>
</dbReference>
<feature type="coiled-coil region" evidence="6">
    <location>
        <begin position="238"/>
        <end position="325"/>
    </location>
</feature>
<dbReference type="InterPro" id="IPR004358">
    <property type="entry name" value="Sig_transdc_His_kin-like_C"/>
</dbReference>
<dbReference type="InterPro" id="IPR036097">
    <property type="entry name" value="HisK_dim/P_sf"/>
</dbReference>
<reference evidence="9 10" key="1">
    <citation type="submission" date="2017-02" db="EMBL/GenBank/DDBJ databases">
        <authorList>
            <person name="Peterson S.W."/>
        </authorList>
    </citation>
    <scope>NUCLEOTIDE SEQUENCE [LARGE SCALE GENOMIC DNA]</scope>
    <source>
        <strain evidence="9 10">DSM 25262</strain>
    </source>
</reference>
<protein>
    <recommendedName>
        <fullName evidence="2">histidine kinase</fullName>
        <ecNumber evidence="2">2.7.13.3</ecNumber>
    </recommendedName>
</protein>
<dbReference type="GO" id="GO:0000155">
    <property type="term" value="F:phosphorelay sensor kinase activity"/>
    <property type="evidence" value="ECO:0007669"/>
    <property type="project" value="InterPro"/>
</dbReference>
<evidence type="ECO:0000259" key="8">
    <source>
        <dbReference type="PROSITE" id="PS50109"/>
    </source>
</evidence>
<evidence type="ECO:0000313" key="9">
    <source>
        <dbReference type="EMBL" id="SKC57472.1"/>
    </source>
</evidence>
<name>A0A1T5K102_9BACT</name>
<dbReference type="EC" id="2.7.13.3" evidence="2"/>
<evidence type="ECO:0000256" key="5">
    <source>
        <dbReference type="ARBA" id="ARBA00022777"/>
    </source>
</evidence>
<evidence type="ECO:0000256" key="6">
    <source>
        <dbReference type="SAM" id="Coils"/>
    </source>
</evidence>
<evidence type="ECO:0000256" key="7">
    <source>
        <dbReference type="SAM" id="Phobius"/>
    </source>
</evidence>
<dbReference type="STRING" id="688867.SAMN05660236_1705"/>
<evidence type="ECO:0000313" key="10">
    <source>
        <dbReference type="Proteomes" id="UP000190961"/>
    </source>
</evidence>
<dbReference type="InterPro" id="IPR005467">
    <property type="entry name" value="His_kinase_dom"/>
</dbReference>
<dbReference type="Gene3D" id="3.30.565.10">
    <property type="entry name" value="Histidine kinase-like ATPase, C-terminal domain"/>
    <property type="match status" value="1"/>
</dbReference>
<dbReference type="AlphaFoldDB" id="A0A1T5K102"/>
<keyword evidence="5 9" id="KW-0418">Kinase</keyword>
<dbReference type="RefSeq" id="WP_143785657.1">
    <property type="nucleotide sequence ID" value="NZ_FUZU01000001.1"/>
</dbReference>
<feature type="transmembrane region" description="Helical" evidence="7">
    <location>
        <begin position="185"/>
        <end position="204"/>
    </location>
</feature>
<proteinExistence type="predicted"/>
<evidence type="ECO:0000256" key="2">
    <source>
        <dbReference type="ARBA" id="ARBA00012438"/>
    </source>
</evidence>
<comment type="catalytic activity">
    <reaction evidence="1">
        <text>ATP + protein L-histidine = ADP + protein N-phospho-L-histidine.</text>
        <dbReference type="EC" id="2.7.13.3"/>
    </reaction>
</comment>
<sequence length="569" mass="65715">MKPIVNKSWVSFAVLLTITLIILNVVITLNNNRIIEENRILQRQAEEIKVTVSQFAIVIIHNLDLGIRGYALFKDEKFLYPMRFALRDKDSLFLSVGNLLKQQGYPLEEFHRLQDSTNAYADLCVQMKILLDENRMEEFRQVSNRDKGYKLWLQYENINREISRFEDDINSKALSKYHAALRSNYLVQMFLVLTCIPTLLFTAFHTHRKLSMQIRLRESEAEKASILSRQNETLERVVAERTREIKSQNRALQENQEEITAQNEELKAQQEEISMQQDLLKNQNKKLSEAQQLILEQNKKIVARNDSLEEEIKDRTKELVEYNQQLQQFAFIAAHNLRAPAARILGLGKILNHASDQKEEKVIIEKLITSTAELDTVIKDLNVILEIKGNGSNYLIPVNLSEELKLVNSNLEKEILETNTRIMVNFEEAPVVVVVKAYMDSILFNMISNAIKYRDPEKTPLITLRSYPCDEYICLSVTDNGLGFNTEQHKQNIFMLYKRFHFHVEGKGLGLYLVKTQVQAMGGKIEVESQPNKGTTFRIYFKKRIADTITVLSSYSDAQAQGTNIDSSI</sequence>
<gene>
    <name evidence="9" type="ORF">SAMN05660236_1705</name>
</gene>
<dbReference type="InterPro" id="IPR052162">
    <property type="entry name" value="Sensor_kinase/Photoreceptor"/>
</dbReference>
<dbReference type="SMART" id="SM00387">
    <property type="entry name" value="HATPase_c"/>
    <property type="match status" value="1"/>
</dbReference>
<evidence type="ECO:0000256" key="1">
    <source>
        <dbReference type="ARBA" id="ARBA00000085"/>
    </source>
</evidence>
<feature type="domain" description="Histidine kinase" evidence="8">
    <location>
        <begin position="332"/>
        <end position="545"/>
    </location>
</feature>